<dbReference type="EMBL" id="MGGD01000038">
    <property type="protein sequence ID" value="OGM20279.1"/>
    <property type="molecule type" value="Genomic_DNA"/>
</dbReference>
<comment type="caution">
    <text evidence="1">The sequence shown here is derived from an EMBL/GenBank/DDBJ whole genome shotgun (WGS) entry which is preliminary data.</text>
</comment>
<dbReference type="AlphaFoldDB" id="A0A1F7Y016"/>
<protein>
    <submittedName>
        <fullName evidence="1">Uncharacterized protein</fullName>
    </submittedName>
</protein>
<dbReference type="Proteomes" id="UP000176741">
    <property type="component" value="Unassembled WGS sequence"/>
</dbReference>
<accession>A0A1F7Y016</accession>
<organism evidence="1 2">
    <name type="scientific">Candidatus Woesebacteria bacterium RIFCSPHIGHO2_01_FULL_38_26b</name>
    <dbReference type="NCBI Taxonomy" id="1802491"/>
    <lineage>
        <taxon>Bacteria</taxon>
        <taxon>Candidatus Woeseibacteriota</taxon>
    </lineage>
</organism>
<gene>
    <name evidence="1" type="ORF">A2771_00675</name>
</gene>
<proteinExistence type="predicted"/>
<evidence type="ECO:0000313" key="1">
    <source>
        <dbReference type="EMBL" id="OGM20279.1"/>
    </source>
</evidence>
<name>A0A1F7Y016_9BACT</name>
<evidence type="ECO:0000313" key="2">
    <source>
        <dbReference type="Proteomes" id="UP000176741"/>
    </source>
</evidence>
<sequence>MIFPRANSYIQGLDINNADQLDKVVKKLLEDKVAYERPSQALRRRFVRGALTVDGVDRGGRKTKIKRAGTNGKYKYFIEGIDGSWNEPDERIWVVAMYALWQTSK</sequence>
<reference evidence="1 2" key="1">
    <citation type="journal article" date="2016" name="Nat. Commun.">
        <title>Thousands of microbial genomes shed light on interconnected biogeochemical processes in an aquifer system.</title>
        <authorList>
            <person name="Anantharaman K."/>
            <person name="Brown C.T."/>
            <person name="Hug L.A."/>
            <person name="Sharon I."/>
            <person name="Castelle C.J."/>
            <person name="Probst A.J."/>
            <person name="Thomas B.C."/>
            <person name="Singh A."/>
            <person name="Wilkins M.J."/>
            <person name="Karaoz U."/>
            <person name="Brodie E.L."/>
            <person name="Williams K.H."/>
            <person name="Hubbard S.S."/>
            <person name="Banfield J.F."/>
        </authorList>
    </citation>
    <scope>NUCLEOTIDE SEQUENCE [LARGE SCALE GENOMIC DNA]</scope>
</reference>